<evidence type="ECO:0000256" key="9">
    <source>
        <dbReference type="ARBA" id="ARBA00047657"/>
    </source>
</evidence>
<evidence type="ECO:0000313" key="13">
    <source>
        <dbReference type="Proteomes" id="UP000032722"/>
    </source>
</evidence>
<evidence type="ECO:0000256" key="2">
    <source>
        <dbReference type="ARBA" id="ARBA00006883"/>
    </source>
</evidence>
<dbReference type="PANTHER" id="PTHR30305:SF1">
    <property type="entry name" value="HPR KINASE_PHOSPHORYLASE"/>
    <property type="match status" value="1"/>
</dbReference>
<reference evidence="12 13" key="1">
    <citation type="journal article" date="2015" name="Genome Announc.">
        <title>Complete Genome Sequence of Mycoplasma meleagridis, a Possible Emerging Pathogen in Chickens.</title>
        <authorList>
            <person name="Abolnik C."/>
        </authorList>
    </citation>
    <scope>NUCLEOTIDE SEQUENCE [LARGE SCALE GENOMIC DNA]</scope>
    <source>
        <strain evidence="12 13">B2096 8B</strain>
    </source>
</reference>
<dbReference type="InterPro" id="IPR003755">
    <property type="entry name" value="HPr(Ser)_kin/Pase"/>
</dbReference>
<feature type="domain" description="HPr(Ser) kinase/phosphorylase N-terminal" evidence="10">
    <location>
        <begin position="6"/>
        <end position="133"/>
    </location>
</feature>
<evidence type="ECO:0000256" key="4">
    <source>
        <dbReference type="ARBA" id="ARBA00022679"/>
    </source>
</evidence>
<gene>
    <name evidence="12" type="ORF">VO56_02625</name>
</gene>
<evidence type="ECO:0000256" key="6">
    <source>
        <dbReference type="ARBA" id="ARBA00022777"/>
    </source>
</evidence>
<dbReference type="GO" id="GO:0006109">
    <property type="term" value="P:regulation of carbohydrate metabolic process"/>
    <property type="evidence" value="ECO:0007669"/>
    <property type="project" value="InterPro"/>
</dbReference>
<feature type="domain" description="HPr kinase/phosphorylase C-terminal" evidence="11">
    <location>
        <begin position="137"/>
        <end position="303"/>
    </location>
</feature>
<keyword evidence="4" id="KW-0808">Transferase</keyword>
<dbReference type="InterPro" id="IPR011104">
    <property type="entry name" value="Hpr_kin/Pase_C"/>
</dbReference>
<dbReference type="NCBIfam" id="TIGR00679">
    <property type="entry name" value="hpr-ser"/>
    <property type="match status" value="1"/>
</dbReference>
<dbReference type="Gene3D" id="3.40.1390.20">
    <property type="entry name" value="HprK N-terminal domain-like"/>
    <property type="match status" value="1"/>
</dbReference>
<evidence type="ECO:0000259" key="11">
    <source>
        <dbReference type="Pfam" id="PF07475"/>
    </source>
</evidence>
<evidence type="ECO:0000256" key="7">
    <source>
        <dbReference type="ARBA" id="ARBA00022840"/>
    </source>
</evidence>
<proteinExistence type="inferred from homology"/>
<name>A0A0D5ZKB6_9BACT</name>
<keyword evidence="6 12" id="KW-0418">Kinase</keyword>
<dbReference type="SUPFAM" id="SSF75138">
    <property type="entry name" value="HprK N-terminal domain-like"/>
    <property type="match status" value="1"/>
</dbReference>
<dbReference type="Proteomes" id="UP000032722">
    <property type="component" value="Chromosome"/>
</dbReference>
<evidence type="ECO:0000256" key="1">
    <source>
        <dbReference type="ARBA" id="ARBA00001120"/>
    </source>
</evidence>
<comment type="catalytic activity">
    <reaction evidence="9">
        <text>[HPr protein]-O-phospho-L-serine + phosphate + H(+) = [HPr protein]-L-serine + diphosphate</text>
        <dbReference type="Rhea" id="RHEA:46604"/>
        <dbReference type="Rhea" id="RHEA-COMP:11602"/>
        <dbReference type="Rhea" id="RHEA-COMP:11603"/>
        <dbReference type="ChEBI" id="CHEBI:15378"/>
        <dbReference type="ChEBI" id="CHEBI:29999"/>
        <dbReference type="ChEBI" id="CHEBI:33019"/>
        <dbReference type="ChEBI" id="CHEBI:43474"/>
        <dbReference type="ChEBI" id="CHEBI:83421"/>
    </reaction>
</comment>
<keyword evidence="5" id="KW-0547">Nucleotide-binding</keyword>
<comment type="catalytic activity">
    <reaction evidence="1">
        <text>[HPr protein]-L-serine + ATP = [HPr protein]-O-phospho-L-serine + ADP + H(+)</text>
        <dbReference type="Rhea" id="RHEA:46600"/>
        <dbReference type="Rhea" id="RHEA-COMP:11602"/>
        <dbReference type="Rhea" id="RHEA-COMP:11603"/>
        <dbReference type="ChEBI" id="CHEBI:15378"/>
        <dbReference type="ChEBI" id="CHEBI:29999"/>
        <dbReference type="ChEBI" id="CHEBI:30616"/>
        <dbReference type="ChEBI" id="CHEBI:83421"/>
        <dbReference type="ChEBI" id="CHEBI:456216"/>
    </reaction>
</comment>
<dbReference type="InterPro" id="IPR027417">
    <property type="entry name" value="P-loop_NTPase"/>
</dbReference>
<dbReference type="GO" id="GO:0005524">
    <property type="term" value="F:ATP binding"/>
    <property type="evidence" value="ECO:0007669"/>
    <property type="project" value="UniProtKB-KW"/>
</dbReference>
<keyword evidence="8" id="KW-0511">Multifunctional enzyme</keyword>
<organism evidence="13">
    <name type="scientific">Mycoplasmopsis gallinacea</name>
    <dbReference type="NCBI Taxonomy" id="29556"/>
    <lineage>
        <taxon>Bacteria</taxon>
        <taxon>Bacillati</taxon>
        <taxon>Mycoplasmatota</taxon>
        <taxon>Mycoplasmoidales</taxon>
        <taxon>Metamycoplasmataceae</taxon>
        <taxon>Mycoplasmopsis</taxon>
    </lineage>
</organism>
<dbReference type="AlphaFoldDB" id="A0A0D5ZKB6"/>
<dbReference type="Gene3D" id="3.40.50.300">
    <property type="entry name" value="P-loop containing nucleotide triphosphate hydrolases"/>
    <property type="match status" value="1"/>
</dbReference>
<dbReference type="KEGG" id="mgb:VO56_02625"/>
<accession>A0A0D5ZKB6</accession>
<dbReference type="Pfam" id="PF02603">
    <property type="entry name" value="Hpr_kinase_N"/>
    <property type="match status" value="1"/>
</dbReference>
<dbReference type="InterPro" id="IPR011126">
    <property type="entry name" value="Hpr_kin/Pase_Hpr_N"/>
</dbReference>
<evidence type="ECO:0000256" key="8">
    <source>
        <dbReference type="ARBA" id="ARBA00023268"/>
    </source>
</evidence>
<dbReference type="InterPro" id="IPR028979">
    <property type="entry name" value="Ser_kin/Pase_Hpr-like_N_sf"/>
</dbReference>
<dbReference type="HOGENOM" id="CLU_052030_0_1_14"/>
<dbReference type="PATRIC" id="fig|29556.3.peg.519"/>
<keyword evidence="3" id="KW-0723">Serine/threonine-protein kinase</keyword>
<dbReference type="SUPFAM" id="SSF53795">
    <property type="entry name" value="PEP carboxykinase-like"/>
    <property type="match status" value="1"/>
</dbReference>
<keyword evidence="7" id="KW-0067">ATP-binding</keyword>
<evidence type="ECO:0000259" key="10">
    <source>
        <dbReference type="Pfam" id="PF02603"/>
    </source>
</evidence>
<protein>
    <submittedName>
        <fullName evidence="12">Serine kinase</fullName>
    </submittedName>
</protein>
<dbReference type="PANTHER" id="PTHR30305">
    <property type="entry name" value="PROTEIN YJDM-RELATED"/>
    <property type="match status" value="1"/>
</dbReference>
<sequence>MIKTKVNVKEVINFFELKLVNTTKELNYNDILVPTIKRAGLELAEKISNGRINMNVIVWGTSENYWFKNLGKTQAQASIHHVLQHQPPLLLLSKGVDEEVLEWIIEVADMYKVPVAHMNSSTSQISVDVSLFLNNFFSEEAQVHGCLVLVGGVGVMIVGDSGVGKSEAALELVQKGHILISDDSVIIKNVGNMFIGRSPKITRNMLEVRGIGIIDVKYTYGIRSVASSCQINLVVELVKKDRQNDLDRLGIEILKYPVLNRSIKKIMVPIKEGGSVASLIEAAVSTYLSRHDGLNVLEEMERRRMEGDN</sequence>
<dbReference type="CDD" id="cd01918">
    <property type="entry name" value="HprK_C"/>
    <property type="match status" value="1"/>
</dbReference>
<evidence type="ECO:0000313" key="12">
    <source>
        <dbReference type="EMBL" id="AKA50119.1"/>
    </source>
</evidence>
<dbReference type="GO" id="GO:0000155">
    <property type="term" value="F:phosphorelay sensor kinase activity"/>
    <property type="evidence" value="ECO:0007669"/>
    <property type="project" value="InterPro"/>
</dbReference>
<evidence type="ECO:0000256" key="5">
    <source>
        <dbReference type="ARBA" id="ARBA00022741"/>
    </source>
</evidence>
<dbReference type="EMBL" id="CP011021">
    <property type="protein sequence ID" value="AKA50119.1"/>
    <property type="molecule type" value="Genomic_DNA"/>
</dbReference>
<comment type="similarity">
    <text evidence="2">Belongs to the HPrK/P family.</text>
</comment>
<dbReference type="GO" id="GO:0004674">
    <property type="term" value="F:protein serine/threonine kinase activity"/>
    <property type="evidence" value="ECO:0007669"/>
    <property type="project" value="UniProtKB-KW"/>
</dbReference>
<dbReference type="Pfam" id="PF07475">
    <property type="entry name" value="Hpr_kinase_C"/>
    <property type="match status" value="1"/>
</dbReference>
<evidence type="ECO:0000256" key="3">
    <source>
        <dbReference type="ARBA" id="ARBA00022527"/>
    </source>
</evidence>